<dbReference type="AlphaFoldDB" id="F6AF45"/>
<dbReference type="PIRSF" id="PIRSF029287">
    <property type="entry name" value="UCP029287"/>
    <property type="match status" value="1"/>
</dbReference>
<gene>
    <name evidence="1" type="ordered locus">Psefu_0259</name>
</gene>
<keyword evidence="2" id="KW-1185">Reference proteome</keyword>
<name>F6AF45_PSEF1</name>
<dbReference type="EMBL" id="CP002727">
    <property type="protein sequence ID" value="AEF20243.1"/>
    <property type="molecule type" value="Genomic_DNA"/>
</dbReference>
<dbReference type="OrthoDB" id="9801841at2"/>
<dbReference type="Pfam" id="PF09867">
    <property type="entry name" value="TagF_N"/>
    <property type="match status" value="1"/>
</dbReference>
<sequence>MSTPGFYGKLAVRGDFIHRGLSPAFIEAWDAWLAAGLAASRQTLGEAWLDAYLVSPLWRFAVAPGLLGAEPVCGVMMPSVDRVGRYFPLTIVLPLPADADIGQLVSGADDWFERAEGLLLSTLEEGADAEAFERGVEALGSPLLTSCSEQRWDASGAAIWPASNPPARGLALMQQAWNGASLWWGNGSERVAPGLVRFAGLPPAEAFSRLLSESAGGQP</sequence>
<protein>
    <submittedName>
        <fullName evidence="1">Type VI secretion system-associated protein</fullName>
    </submittedName>
</protein>
<dbReference type="InterPro" id="IPR017748">
    <property type="entry name" value="TagF"/>
</dbReference>
<proteinExistence type="predicted"/>
<dbReference type="InterPro" id="IPR038225">
    <property type="entry name" value="TagF_sf"/>
</dbReference>
<dbReference type="RefSeq" id="WP_013789386.1">
    <property type="nucleotide sequence ID" value="NC_015556.1"/>
</dbReference>
<dbReference type="STRING" id="743720.Psefu_0259"/>
<accession>F6AF45</accession>
<evidence type="ECO:0000313" key="2">
    <source>
        <dbReference type="Proteomes" id="UP000000686"/>
    </source>
</evidence>
<dbReference type="eggNOG" id="COG3913">
    <property type="taxonomic scope" value="Bacteria"/>
</dbReference>
<dbReference type="Proteomes" id="UP000000686">
    <property type="component" value="Chromosome"/>
</dbReference>
<dbReference type="NCBIfam" id="TIGR03373">
    <property type="entry name" value="VI_minor_4"/>
    <property type="match status" value="1"/>
</dbReference>
<reference evidence="1 2" key="1">
    <citation type="submission" date="2011-04" db="EMBL/GenBank/DDBJ databases">
        <title>Complete sequence of Pseudomonas fulva 12-X.</title>
        <authorList>
            <consortium name="US DOE Joint Genome Institute"/>
            <person name="Lucas S."/>
            <person name="Han J."/>
            <person name="Lapidus A."/>
            <person name="Cheng J.-F."/>
            <person name="Goodwin L."/>
            <person name="Pitluck S."/>
            <person name="Peters L."/>
            <person name="Mikhailova N."/>
            <person name="Pagani I."/>
            <person name="Davenport K."/>
            <person name="Han C."/>
            <person name="Tapia R."/>
            <person name="Land M."/>
            <person name="Hauser L."/>
            <person name="Kyrpides N."/>
            <person name="Ivanova N."/>
            <person name="Pagani I."/>
            <person name="Lcollab F.I."/>
            <person name="Woyke T."/>
        </authorList>
    </citation>
    <scope>NUCLEOTIDE SEQUENCE [LARGE SCALE GENOMIC DNA]</scope>
    <source>
        <strain evidence="2">12-X</strain>
    </source>
</reference>
<dbReference type="Gene3D" id="3.40.1730.10">
    <property type="entry name" value="pa0076 domain"/>
    <property type="match status" value="1"/>
</dbReference>
<evidence type="ECO:0000313" key="1">
    <source>
        <dbReference type="EMBL" id="AEF20243.1"/>
    </source>
</evidence>
<dbReference type="KEGG" id="pfv:Psefu_0259"/>
<dbReference type="HOGENOM" id="CLU_084145_1_0_6"/>
<organism evidence="1 2">
    <name type="scientific">Pseudomonas fulva (strain 12-X)</name>
    <dbReference type="NCBI Taxonomy" id="743720"/>
    <lineage>
        <taxon>Bacteria</taxon>
        <taxon>Pseudomonadati</taxon>
        <taxon>Pseudomonadota</taxon>
        <taxon>Gammaproteobacteria</taxon>
        <taxon>Pseudomonadales</taxon>
        <taxon>Pseudomonadaceae</taxon>
        <taxon>Pseudomonas</taxon>
    </lineage>
</organism>